<evidence type="ECO:0000256" key="1">
    <source>
        <dbReference type="SAM" id="Phobius"/>
    </source>
</evidence>
<name>A0A554LJZ4_9BACT</name>
<protein>
    <submittedName>
        <fullName evidence="2">Uncharacterized protein</fullName>
    </submittedName>
</protein>
<keyword evidence="1" id="KW-1133">Transmembrane helix</keyword>
<organism evidence="2 3">
    <name type="scientific">Candidatus Berkelbacteria bacterium Licking1014_85</name>
    <dbReference type="NCBI Taxonomy" id="2017148"/>
    <lineage>
        <taxon>Bacteria</taxon>
        <taxon>Candidatus Berkelbacteria</taxon>
    </lineage>
</organism>
<keyword evidence="1" id="KW-0812">Transmembrane</keyword>
<gene>
    <name evidence="2" type="ORF">CEN91_285</name>
</gene>
<sequence length="664" mass="73139">MPEKKKKFEFNMKKIRQASGFIVGILMFIALIIVVIYTKRPTSDEPTFVKEATINIMSSVANDKLGEATLQLLNQPTAGQPLDFKLTIKNTKKWSLLNGSTRISFSSLAEVLRPEAPFRQINDGDKLKMAHADDNEFNTFAITNFYPTISIKKKDGTITPIEVTDILADEATGVTTTTTSASPTYRDRISAWLAKVPPNCQKLTLPETMSKEILTDSLDTVNEGYSYCADTSSKVLKNLDIYQHGLIEEFLFTNPATGVVEYHETLRSLVNGKATEIISPIPSATTYNFPHSKLTKDEILDIEQAKLYSPPNSSSLYILPQGEASVRFSTNPLPDKDDSYGNSPAANLDVNLNLKISSAKKTYNDTAYISLGSPLRYITTYSRAYPAECSRKQGSVVISLGSYGNYLGQVESAYKDYYECKLPQDVFIDRHTCTGLRGTGTPSVGKYFCTTYYTDNVLPPVYDPTCQINYDDPDVIKCARDSFRIRSSSRNVYTVIPLEIQGSVLADFNKNDSLDLKFVQPITVLQHPRRAEIHSPIATATPPNTLTVGSTATLTAKVIDQFGNEIFENNPGDLVCNWTNNNPEYASISPATGLATVVKALKSGGNATILTACTYKGQTPTNADGTPASPPSVMLTITPAPATPTTTITRTRFLFRRQTQTKLR</sequence>
<dbReference type="AlphaFoldDB" id="A0A554LJZ4"/>
<evidence type="ECO:0000313" key="3">
    <source>
        <dbReference type="Proteomes" id="UP000315589"/>
    </source>
</evidence>
<dbReference type="EMBL" id="VMGI01000033">
    <property type="protein sequence ID" value="TSC93167.1"/>
    <property type="molecule type" value="Genomic_DNA"/>
</dbReference>
<reference evidence="2 3" key="1">
    <citation type="submission" date="2017-07" db="EMBL/GenBank/DDBJ databases">
        <title>Mechanisms for carbon and nitrogen cycling indicate functional differentiation within the Candidate Phyla Radiation.</title>
        <authorList>
            <person name="Danczak R.E."/>
            <person name="Johnston M.D."/>
            <person name="Kenah C."/>
            <person name="Slattery M."/>
            <person name="Wrighton K.C."/>
            <person name="Wilkins M.J."/>
        </authorList>
    </citation>
    <scope>NUCLEOTIDE SEQUENCE [LARGE SCALE GENOMIC DNA]</scope>
    <source>
        <strain evidence="2">Licking1014_85</strain>
    </source>
</reference>
<evidence type="ECO:0000313" key="2">
    <source>
        <dbReference type="EMBL" id="TSC93167.1"/>
    </source>
</evidence>
<proteinExistence type="predicted"/>
<keyword evidence="1" id="KW-0472">Membrane</keyword>
<accession>A0A554LJZ4</accession>
<feature type="transmembrane region" description="Helical" evidence="1">
    <location>
        <begin position="21"/>
        <end position="38"/>
    </location>
</feature>
<dbReference type="Proteomes" id="UP000315589">
    <property type="component" value="Unassembled WGS sequence"/>
</dbReference>
<comment type="caution">
    <text evidence="2">The sequence shown here is derived from an EMBL/GenBank/DDBJ whole genome shotgun (WGS) entry which is preliminary data.</text>
</comment>